<keyword evidence="2" id="KW-0413">Isomerase</keyword>
<dbReference type="Proteomes" id="UP001168528">
    <property type="component" value="Unassembled WGS sequence"/>
</dbReference>
<accession>A0ABT8RDZ2</accession>
<sequence length="279" mass="31226">MTTPPKPVTDFSKLCIHTITTKPWTIEEAARHYFEEGIGGITVWRDALYGRDIKQTGQMLRDYNLQVISLCRGGFFPHLEASGRQKAIDDNKKAVDEAAALGAPMIVLVCGAVPGQPLEESRKQIKEGIQTVLPYAESAGVKLAIEPLHPMYADSRSAINTLAQANDMAEEINSAYVGVAVDVYHLWWDPYLEAEIARCGKNGHLFAFHICDWKTPTTDMLNDRGLMGEGCIPVRQIRSWVEKAGFNGFNEVEIFSTKYWSEDQSAFLKKIKEAYLEHS</sequence>
<dbReference type="GO" id="GO:0016853">
    <property type="term" value="F:isomerase activity"/>
    <property type="evidence" value="ECO:0007669"/>
    <property type="project" value="UniProtKB-KW"/>
</dbReference>
<comment type="caution">
    <text evidence="2">The sequence shown here is derived from an EMBL/GenBank/DDBJ whole genome shotgun (WGS) entry which is preliminary data.</text>
</comment>
<dbReference type="Gene3D" id="3.20.20.150">
    <property type="entry name" value="Divalent-metal-dependent TIM barrel enzymes"/>
    <property type="match status" value="1"/>
</dbReference>
<name>A0ABT8RDZ2_9BACT</name>
<reference evidence="2" key="1">
    <citation type="submission" date="2023-07" db="EMBL/GenBank/DDBJ databases">
        <title>The genome sequence of Rhodocytophaga aerolata KACC 12507.</title>
        <authorList>
            <person name="Zhang X."/>
        </authorList>
    </citation>
    <scope>NUCLEOTIDE SEQUENCE</scope>
    <source>
        <strain evidence="2">KACC 12507</strain>
    </source>
</reference>
<dbReference type="InterPro" id="IPR050312">
    <property type="entry name" value="IolE/XylAMocC-like"/>
</dbReference>
<evidence type="ECO:0000313" key="2">
    <source>
        <dbReference type="EMBL" id="MDO1450331.1"/>
    </source>
</evidence>
<dbReference type="SUPFAM" id="SSF51658">
    <property type="entry name" value="Xylose isomerase-like"/>
    <property type="match status" value="1"/>
</dbReference>
<dbReference type="PANTHER" id="PTHR12110:SF52">
    <property type="entry name" value="XYLOSE ISOMERASE"/>
    <property type="match status" value="1"/>
</dbReference>
<organism evidence="2 3">
    <name type="scientific">Rhodocytophaga aerolata</name>
    <dbReference type="NCBI Taxonomy" id="455078"/>
    <lineage>
        <taxon>Bacteria</taxon>
        <taxon>Pseudomonadati</taxon>
        <taxon>Bacteroidota</taxon>
        <taxon>Cytophagia</taxon>
        <taxon>Cytophagales</taxon>
        <taxon>Rhodocytophagaceae</taxon>
        <taxon>Rhodocytophaga</taxon>
    </lineage>
</organism>
<protein>
    <submittedName>
        <fullName evidence="2">Sugar phosphate isomerase/epimerase family protein</fullName>
    </submittedName>
</protein>
<feature type="domain" description="Xylose isomerase-like TIM barrel" evidence="1">
    <location>
        <begin position="38"/>
        <end position="270"/>
    </location>
</feature>
<dbReference type="RefSeq" id="WP_302041132.1">
    <property type="nucleotide sequence ID" value="NZ_JAUKPO010000028.1"/>
</dbReference>
<evidence type="ECO:0000313" key="3">
    <source>
        <dbReference type="Proteomes" id="UP001168528"/>
    </source>
</evidence>
<dbReference type="EMBL" id="JAUKPO010000028">
    <property type="protein sequence ID" value="MDO1450331.1"/>
    <property type="molecule type" value="Genomic_DNA"/>
</dbReference>
<evidence type="ECO:0000259" key="1">
    <source>
        <dbReference type="Pfam" id="PF01261"/>
    </source>
</evidence>
<dbReference type="Pfam" id="PF01261">
    <property type="entry name" value="AP_endonuc_2"/>
    <property type="match status" value="1"/>
</dbReference>
<keyword evidence="3" id="KW-1185">Reference proteome</keyword>
<gene>
    <name evidence="2" type="ORF">Q0590_28910</name>
</gene>
<dbReference type="InterPro" id="IPR013022">
    <property type="entry name" value="Xyl_isomerase-like_TIM-brl"/>
</dbReference>
<proteinExistence type="predicted"/>
<dbReference type="PANTHER" id="PTHR12110">
    <property type="entry name" value="HYDROXYPYRUVATE ISOMERASE"/>
    <property type="match status" value="1"/>
</dbReference>
<dbReference type="InterPro" id="IPR036237">
    <property type="entry name" value="Xyl_isomerase-like_sf"/>
</dbReference>